<reference evidence="2 3" key="1">
    <citation type="submission" date="2019-04" db="EMBL/GenBank/DDBJ databases">
        <authorList>
            <person name="Jiang L."/>
        </authorList>
    </citation>
    <scope>NUCLEOTIDE SEQUENCE [LARGE SCALE GENOMIC DNA]</scope>
    <source>
        <strain evidence="2 3">YIM 131853</strain>
    </source>
</reference>
<sequence>MLTAVQPTKPGYRPYRVQVVAIRRVSCCFARITFTGVDLGDFGTGGRDQRIKVILPLPGERFGDFGQDDPDSIQRGEWYLRWRELPDHDRNPIRTYTVRAVRPAMAEIDVDFVSHGDTGPASAWVGRARAGDELLLVGPDATSPNSGGGIEWHPGSASRVLLVGDETALPAISAILETLEPGVRGHAIVEVPHQADRLLLPLRPGLSIDWIVRDRTEGSASDAHSAVAAWVAAHGRSDPNDSPDDPASELEDVDIDSEGSLLWEVPEAFEAESATTGFEDLYVWVAGEASKVKLIRRFLVSESGLDRHQVAFMGYWRAGRAEAS</sequence>
<accession>A0A4V3WSL6</accession>
<gene>
    <name evidence="2" type="ORF">E6C64_17385</name>
</gene>
<evidence type="ECO:0000259" key="1">
    <source>
        <dbReference type="PROSITE" id="PS51384"/>
    </source>
</evidence>
<dbReference type="InterPro" id="IPR039374">
    <property type="entry name" value="SIP_fam"/>
</dbReference>
<dbReference type="InterPro" id="IPR017938">
    <property type="entry name" value="Riboflavin_synthase-like_b-brl"/>
</dbReference>
<dbReference type="InterPro" id="IPR017927">
    <property type="entry name" value="FAD-bd_FR_type"/>
</dbReference>
<feature type="domain" description="FAD-binding FR-type" evidence="1">
    <location>
        <begin position="12"/>
        <end position="146"/>
    </location>
</feature>
<name>A0A4V3WSL6_9MICO</name>
<dbReference type="InterPro" id="IPR007037">
    <property type="entry name" value="SIP_rossman_dom"/>
</dbReference>
<keyword evidence="3" id="KW-1185">Reference proteome</keyword>
<dbReference type="AlphaFoldDB" id="A0A4V3WSL6"/>
<dbReference type="RefSeq" id="WP_136428937.1">
    <property type="nucleotide sequence ID" value="NZ_SSSM01000006.1"/>
</dbReference>
<dbReference type="Gene3D" id="3.40.50.80">
    <property type="entry name" value="Nucleotide-binding domain of ferredoxin-NADP reductase (FNR) module"/>
    <property type="match status" value="1"/>
</dbReference>
<organism evidence="2 3">
    <name type="scientific">Naasia lichenicola</name>
    <dbReference type="NCBI Taxonomy" id="2565933"/>
    <lineage>
        <taxon>Bacteria</taxon>
        <taxon>Bacillati</taxon>
        <taxon>Actinomycetota</taxon>
        <taxon>Actinomycetes</taxon>
        <taxon>Micrococcales</taxon>
        <taxon>Microbacteriaceae</taxon>
        <taxon>Naasia</taxon>
    </lineage>
</organism>
<dbReference type="Pfam" id="PF04954">
    <property type="entry name" value="SIP"/>
    <property type="match status" value="1"/>
</dbReference>
<comment type="caution">
    <text evidence="2">The sequence shown here is derived from an EMBL/GenBank/DDBJ whole genome shotgun (WGS) entry which is preliminary data.</text>
</comment>
<dbReference type="PANTHER" id="PTHR30157:SF0">
    <property type="entry name" value="NADPH-DEPENDENT FERRIC-CHELATE REDUCTASE"/>
    <property type="match status" value="1"/>
</dbReference>
<dbReference type="EMBL" id="SSSM01000006">
    <property type="protein sequence ID" value="THG28577.1"/>
    <property type="molecule type" value="Genomic_DNA"/>
</dbReference>
<dbReference type="OrthoDB" id="3291337at2"/>
<protein>
    <submittedName>
        <fullName evidence="2">Siderophore-interacting protein</fullName>
    </submittedName>
</protein>
<dbReference type="InterPro" id="IPR039261">
    <property type="entry name" value="FNR_nucleotide-bd"/>
</dbReference>
<dbReference type="CDD" id="cd06193">
    <property type="entry name" value="siderophore_interacting"/>
    <property type="match status" value="1"/>
</dbReference>
<dbReference type="PANTHER" id="PTHR30157">
    <property type="entry name" value="FERRIC REDUCTASE, NADPH-DEPENDENT"/>
    <property type="match status" value="1"/>
</dbReference>
<dbReference type="Pfam" id="PF08021">
    <property type="entry name" value="FAD_binding_9"/>
    <property type="match status" value="1"/>
</dbReference>
<proteinExistence type="predicted"/>
<evidence type="ECO:0000313" key="2">
    <source>
        <dbReference type="EMBL" id="THG28577.1"/>
    </source>
</evidence>
<evidence type="ECO:0000313" key="3">
    <source>
        <dbReference type="Proteomes" id="UP000309133"/>
    </source>
</evidence>
<dbReference type="Proteomes" id="UP000309133">
    <property type="component" value="Unassembled WGS sequence"/>
</dbReference>
<dbReference type="Gene3D" id="2.40.30.10">
    <property type="entry name" value="Translation factors"/>
    <property type="match status" value="1"/>
</dbReference>
<dbReference type="InterPro" id="IPR013113">
    <property type="entry name" value="SIP_FAD-bd"/>
</dbReference>
<dbReference type="SUPFAM" id="SSF63380">
    <property type="entry name" value="Riboflavin synthase domain-like"/>
    <property type="match status" value="1"/>
</dbReference>
<dbReference type="PROSITE" id="PS51384">
    <property type="entry name" value="FAD_FR"/>
    <property type="match status" value="1"/>
</dbReference>
<dbReference type="GO" id="GO:0016491">
    <property type="term" value="F:oxidoreductase activity"/>
    <property type="evidence" value="ECO:0007669"/>
    <property type="project" value="InterPro"/>
</dbReference>